<dbReference type="RefSeq" id="XP_018132403.1">
    <property type="nucleotide sequence ID" value="XM_018272890.2"/>
</dbReference>
<sequence length="538" mass="61018">MATSQPRVPSQHGTLEYLRLQYDNAIASGVKRRLLFPQMLFSMALLAGFLLIDHRRNRFLYQLRWLVWFTIIAVEVSNMRHRISVDPAVSYVSGIASVYVIVWSTMWLIFERPQFTAVRIERRRKAVQNGIRAGSGGTTQERSETIGYKMNGNGYSLEQQNGLDAEKSLAATNDSKGEWEYFWQPYPDVLGERLAWVLDLIFSFRGRGWNFSIPTNPALPEDVAASLGEPISESDKVLKSRTGIKCFRTRKELASYVISRFILCYLVLDLCKFQIIHDPFFRTGDESLPAPPYLDGLPPFLITRIRRNTLVLSLVTFIQFHALLVPIIASLLLSPTVLGIRGEPWMYATTWGSPSTILDKGLGGFWSSWWHQTFRAGFTAPTNYLIRKGWLPGTGIASQLVGIAIAFIISGAMHTAGSAVQVLPTHPERQLTFFLLQLVAVTAQTSFCAALRPWIERLPVWARRTGNAVFTYLWLYATCPLFMNDMSAGGTWMYEPVMGSPLRWWGLGPKGYGWWTWAHVEIGWYQGRHWWESGIGGL</sequence>
<dbReference type="PANTHER" id="PTHR31595">
    <property type="entry name" value="LONG-CHAIN-ALCOHOL O-FATTY-ACYLTRANSFERASE 3-RELATED"/>
    <property type="match status" value="1"/>
</dbReference>
<name>A0A1B8GS90_9PEZI</name>
<reference evidence="10" key="2">
    <citation type="journal article" date="2018" name="Nat. Commun.">
        <title>Extreme sensitivity to ultraviolet light in the fungal pathogen causing white-nose syndrome of bats.</title>
        <authorList>
            <person name="Palmer J.M."/>
            <person name="Drees K.P."/>
            <person name="Foster J.T."/>
            <person name="Lindner D.L."/>
        </authorList>
    </citation>
    <scope>NUCLEOTIDE SEQUENCE [LARGE SCALE GENOMIC DNA]</scope>
    <source>
        <strain evidence="10">UAMH 10579</strain>
    </source>
</reference>
<dbReference type="AlphaFoldDB" id="A0A1B8GS90"/>
<proteinExistence type="inferred from homology"/>
<dbReference type="GeneID" id="28836785"/>
<feature type="transmembrane region" description="Helical" evidence="7">
    <location>
        <begin position="88"/>
        <end position="110"/>
    </location>
</feature>
<dbReference type="GO" id="GO:0016020">
    <property type="term" value="C:membrane"/>
    <property type="evidence" value="ECO:0007669"/>
    <property type="project" value="UniProtKB-SubCell"/>
</dbReference>
<evidence type="ECO:0000256" key="5">
    <source>
        <dbReference type="ARBA" id="ARBA00022989"/>
    </source>
</evidence>
<dbReference type="GO" id="GO:0008374">
    <property type="term" value="F:O-acyltransferase activity"/>
    <property type="evidence" value="ECO:0007669"/>
    <property type="project" value="InterPro"/>
</dbReference>
<dbReference type="GO" id="GO:0006629">
    <property type="term" value="P:lipid metabolic process"/>
    <property type="evidence" value="ECO:0007669"/>
    <property type="project" value="InterPro"/>
</dbReference>
<reference evidence="9 10" key="1">
    <citation type="submission" date="2016-03" db="EMBL/GenBank/DDBJ databases">
        <title>Comparative genomics of Pseudogymnoascus destructans, the fungus causing white-nose syndrome of bats.</title>
        <authorList>
            <person name="Palmer J.M."/>
            <person name="Drees K.P."/>
            <person name="Foster J.T."/>
            <person name="Lindner D.L."/>
        </authorList>
    </citation>
    <scope>NUCLEOTIDE SEQUENCE [LARGE SCALE GENOMIC DNA]</scope>
    <source>
        <strain evidence="9 10">UAMH 10579</strain>
    </source>
</reference>
<keyword evidence="5 7" id="KW-1133">Transmembrane helix</keyword>
<feature type="transmembrane region" description="Helical" evidence="7">
    <location>
        <begin position="59"/>
        <end position="76"/>
    </location>
</feature>
<evidence type="ECO:0000313" key="9">
    <source>
        <dbReference type="EMBL" id="OBT98670.1"/>
    </source>
</evidence>
<evidence type="ECO:0000256" key="3">
    <source>
        <dbReference type="ARBA" id="ARBA00022679"/>
    </source>
</evidence>
<feature type="domain" description="Wax synthase" evidence="8">
    <location>
        <begin position="360"/>
        <end position="436"/>
    </location>
</feature>
<evidence type="ECO:0000259" key="8">
    <source>
        <dbReference type="Pfam" id="PF13813"/>
    </source>
</evidence>
<keyword evidence="10" id="KW-1185">Reference proteome</keyword>
<keyword evidence="6 7" id="KW-0472">Membrane</keyword>
<dbReference type="PANTHER" id="PTHR31595:SF67">
    <property type="entry name" value="WAX SYNTHASE DOMAIN-CONTAINING PROTEIN"/>
    <property type="match status" value="1"/>
</dbReference>
<feature type="transmembrane region" description="Helical" evidence="7">
    <location>
        <begin position="310"/>
        <end position="333"/>
    </location>
</feature>
<feature type="transmembrane region" description="Helical" evidence="7">
    <location>
        <begin position="34"/>
        <end position="52"/>
    </location>
</feature>
<keyword evidence="3" id="KW-0808">Transferase</keyword>
<evidence type="ECO:0000256" key="1">
    <source>
        <dbReference type="ARBA" id="ARBA00004141"/>
    </source>
</evidence>
<feature type="transmembrane region" description="Helical" evidence="7">
    <location>
        <begin position="345"/>
        <end position="369"/>
    </location>
</feature>
<dbReference type="OrthoDB" id="2796277at2759"/>
<keyword evidence="4 7" id="KW-0812">Transmembrane</keyword>
<organism evidence="9 10">
    <name type="scientific">Pseudogymnoascus verrucosus</name>
    <dbReference type="NCBI Taxonomy" id="342668"/>
    <lineage>
        <taxon>Eukaryota</taxon>
        <taxon>Fungi</taxon>
        <taxon>Dikarya</taxon>
        <taxon>Ascomycota</taxon>
        <taxon>Pezizomycotina</taxon>
        <taxon>Leotiomycetes</taxon>
        <taxon>Thelebolales</taxon>
        <taxon>Thelebolaceae</taxon>
        <taxon>Pseudogymnoascus</taxon>
    </lineage>
</organism>
<protein>
    <recommendedName>
        <fullName evidence="8">Wax synthase domain-containing protein</fullName>
    </recommendedName>
</protein>
<comment type="subcellular location">
    <subcellularLocation>
        <location evidence="1">Membrane</location>
        <topology evidence="1">Multi-pass membrane protein</topology>
    </subcellularLocation>
</comment>
<evidence type="ECO:0000256" key="7">
    <source>
        <dbReference type="SAM" id="Phobius"/>
    </source>
</evidence>
<feature type="transmembrane region" description="Helical" evidence="7">
    <location>
        <begin position="433"/>
        <end position="455"/>
    </location>
</feature>
<evidence type="ECO:0000256" key="2">
    <source>
        <dbReference type="ARBA" id="ARBA00007282"/>
    </source>
</evidence>
<dbReference type="InterPro" id="IPR044851">
    <property type="entry name" value="Wax_synthase"/>
</dbReference>
<comment type="similarity">
    <text evidence="2">Belongs to the wax synthase family.</text>
</comment>
<dbReference type="Proteomes" id="UP000091956">
    <property type="component" value="Unassembled WGS sequence"/>
</dbReference>
<dbReference type="InterPro" id="IPR032805">
    <property type="entry name" value="Wax_synthase_dom"/>
</dbReference>
<feature type="transmembrane region" description="Helical" evidence="7">
    <location>
        <begin position="390"/>
        <end position="413"/>
    </location>
</feature>
<gene>
    <name evidence="9" type="ORF">VE01_03399</name>
</gene>
<evidence type="ECO:0000256" key="6">
    <source>
        <dbReference type="ARBA" id="ARBA00023136"/>
    </source>
</evidence>
<dbReference type="EMBL" id="KV460215">
    <property type="protein sequence ID" value="OBT98670.1"/>
    <property type="molecule type" value="Genomic_DNA"/>
</dbReference>
<accession>A0A1B8GS90</accession>
<evidence type="ECO:0000256" key="4">
    <source>
        <dbReference type="ARBA" id="ARBA00022692"/>
    </source>
</evidence>
<evidence type="ECO:0000313" key="10">
    <source>
        <dbReference type="Proteomes" id="UP000091956"/>
    </source>
</evidence>
<dbReference type="Pfam" id="PF13813">
    <property type="entry name" value="MBOAT_2"/>
    <property type="match status" value="1"/>
</dbReference>